<keyword evidence="1" id="KW-1133">Transmembrane helix</keyword>
<feature type="transmembrane region" description="Helical" evidence="1">
    <location>
        <begin position="262"/>
        <end position="281"/>
    </location>
</feature>
<reference evidence="3 4" key="1">
    <citation type="submission" date="2020-08" db="EMBL/GenBank/DDBJ databases">
        <title>A Genomic Blueprint of the Chicken Gut Microbiome.</title>
        <authorList>
            <person name="Gilroy R."/>
            <person name="Ravi A."/>
            <person name="Getino M."/>
            <person name="Pursley I."/>
            <person name="Horton D.L."/>
            <person name="Alikhan N.-F."/>
            <person name="Baker D."/>
            <person name="Gharbi K."/>
            <person name="Hall N."/>
            <person name="Watson M."/>
            <person name="Adriaenssens E.M."/>
            <person name="Foster-Nyarko E."/>
            <person name="Jarju S."/>
            <person name="Secka A."/>
            <person name="Antonio M."/>
            <person name="Oren A."/>
            <person name="Chaudhuri R."/>
            <person name="La Ragione R.M."/>
            <person name="Hildebrand F."/>
            <person name="Pallen M.J."/>
        </authorList>
    </citation>
    <scope>NUCLEOTIDE SEQUENCE [LARGE SCALE GENOMIC DNA]</scope>
    <source>
        <strain evidence="3 4">Sa3CUA8</strain>
    </source>
</reference>
<dbReference type="Gene3D" id="3.30.2010.10">
    <property type="entry name" value="Metalloproteases ('zincins'), catalytic domain"/>
    <property type="match status" value="1"/>
</dbReference>
<evidence type="ECO:0000256" key="1">
    <source>
        <dbReference type="SAM" id="Phobius"/>
    </source>
</evidence>
<dbReference type="PANTHER" id="PTHR34978">
    <property type="entry name" value="POSSIBLE SENSOR-TRANSDUCER PROTEIN BLAR"/>
    <property type="match status" value="1"/>
</dbReference>
<evidence type="ECO:0000259" key="2">
    <source>
        <dbReference type="Pfam" id="PF05569"/>
    </source>
</evidence>
<organism evidence="3 4">
    <name type="scientific">Sporosarcina gallistercoris</name>
    <dbReference type="NCBI Taxonomy" id="2762245"/>
    <lineage>
        <taxon>Bacteria</taxon>
        <taxon>Bacillati</taxon>
        <taxon>Bacillota</taxon>
        <taxon>Bacilli</taxon>
        <taxon>Bacillales</taxon>
        <taxon>Caryophanaceae</taxon>
        <taxon>Sporosarcina</taxon>
    </lineage>
</organism>
<dbReference type="Proteomes" id="UP000659496">
    <property type="component" value="Unassembled WGS sequence"/>
</dbReference>
<name>A0ABR8PKX8_9BACL</name>
<dbReference type="Pfam" id="PF05569">
    <property type="entry name" value="Peptidase_M56"/>
    <property type="match status" value="1"/>
</dbReference>
<comment type="caution">
    <text evidence="3">The sequence shown here is derived from an EMBL/GenBank/DDBJ whole genome shotgun (WGS) entry which is preliminary data.</text>
</comment>
<dbReference type="InterPro" id="IPR008756">
    <property type="entry name" value="Peptidase_M56"/>
</dbReference>
<proteinExistence type="predicted"/>
<evidence type="ECO:0000313" key="3">
    <source>
        <dbReference type="EMBL" id="MBD7908804.1"/>
    </source>
</evidence>
<dbReference type="InterPro" id="IPR052173">
    <property type="entry name" value="Beta-lactam_resp_regulator"/>
</dbReference>
<evidence type="ECO:0000313" key="4">
    <source>
        <dbReference type="Proteomes" id="UP000659496"/>
    </source>
</evidence>
<keyword evidence="1" id="KW-0812">Transmembrane</keyword>
<gene>
    <name evidence="3" type="ORF">H9659_10725</name>
</gene>
<sequence length="282" mass="32603">MSKRHSTLMLLGSLIISGMIIVQMSIYILSMFAGWNVRFNVVAVCHSWLKVIGLSFLEYVLDVFVIYTLLFLVWKMASHGFHTMRMKKRFELYKENALTIEMNESYSSGKNAFLVISHPAAIAITMGLFRPRIVLSTGLIKILTDDELTAVMYHEMYHKENRDPLKNFLMSLCSSTLWYIPILKWFNQKYRIVKELLADEFAIEKQATSVNLGSALLKMLKVGKQEKIPFVHASFADTSVNYRIEYLLNPFMEFQMKLPVKIACLSFLVFSLICMLFVFVLL</sequence>
<feature type="transmembrane region" description="Helical" evidence="1">
    <location>
        <begin position="56"/>
        <end position="77"/>
    </location>
</feature>
<feature type="transmembrane region" description="Helical" evidence="1">
    <location>
        <begin position="7"/>
        <end position="29"/>
    </location>
</feature>
<dbReference type="EMBL" id="JACSQY010000007">
    <property type="protein sequence ID" value="MBD7908804.1"/>
    <property type="molecule type" value="Genomic_DNA"/>
</dbReference>
<keyword evidence="4" id="KW-1185">Reference proteome</keyword>
<keyword evidence="1" id="KW-0472">Membrane</keyword>
<protein>
    <submittedName>
        <fullName evidence="3">M56 family metallopeptidase</fullName>
    </submittedName>
</protein>
<dbReference type="PANTHER" id="PTHR34978:SF3">
    <property type="entry name" value="SLR0241 PROTEIN"/>
    <property type="match status" value="1"/>
</dbReference>
<dbReference type="CDD" id="cd07326">
    <property type="entry name" value="M56_BlaR1_MecR1_like"/>
    <property type="match status" value="1"/>
</dbReference>
<accession>A0ABR8PKX8</accession>
<feature type="domain" description="Peptidase M56" evidence="2">
    <location>
        <begin position="56"/>
        <end position="247"/>
    </location>
</feature>